<dbReference type="CDD" id="cd07067">
    <property type="entry name" value="HP_PGM_like"/>
    <property type="match status" value="1"/>
</dbReference>
<dbReference type="SMART" id="SM00855">
    <property type="entry name" value="PGAM"/>
    <property type="match status" value="1"/>
</dbReference>
<accession>A0A381Z5S3</accession>
<sequence>MKIFVVRHASAIERFFWNGDDSERPLDEEGSNQSLMIAKYFSDTKLSSIFCSPAVRCQQTIWPTAQQSGIKIELSNSLSEGSTSQTNGLLEKLAQTKNSDTSSILCSHGDVISELIRSLTLNGMNTPKRKGFAKASIWELIFLNGKIESGFYHETHVS</sequence>
<dbReference type="InterPro" id="IPR013078">
    <property type="entry name" value="His_Pase_superF_clade-1"/>
</dbReference>
<dbReference type="EMBL" id="UINC01019943">
    <property type="protein sequence ID" value="SVA84232.1"/>
    <property type="molecule type" value="Genomic_DNA"/>
</dbReference>
<name>A0A381Z5S3_9ZZZZ</name>
<reference evidence="1" key="1">
    <citation type="submission" date="2018-05" db="EMBL/GenBank/DDBJ databases">
        <authorList>
            <person name="Lanie J.A."/>
            <person name="Ng W.-L."/>
            <person name="Kazmierczak K.M."/>
            <person name="Andrzejewski T.M."/>
            <person name="Davidsen T.M."/>
            <person name="Wayne K.J."/>
            <person name="Tettelin H."/>
            <person name="Glass J.I."/>
            <person name="Rusch D."/>
            <person name="Podicherti R."/>
            <person name="Tsui H.-C.T."/>
            <person name="Winkler M.E."/>
        </authorList>
    </citation>
    <scope>NUCLEOTIDE SEQUENCE</scope>
</reference>
<evidence type="ECO:0008006" key="2">
    <source>
        <dbReference type="Google" id="ProtNLM"/>
    </source>
</evidence>
<dbReference type="Gene3D" id="3.40.50.1240">
    <property type="entry name" value="Phosphoglycerate mutase-like"/>
    <property type="match status" value="1"/>
</dbReference>
<gene>
    <name evidence="1" type="ORF">METZ01_LOCUS137086</name>
</gene>
<evidence type="ECO:0000313" key="1">
    <source>
        <dbReference type="EMBL" id="SVA84232.1"/>
    </source>
</evidence>
<dbReference type="SUPFAM" id="SSF53254">
    <property type="entry name" value="Phosphoglycerate mutase-like"/>
    <property type="match status" value="1"/>
</dbReference>
<protein>
    <recommendedName>
        <fullName evidence="2">Histidine phosphatase family protein</fullName>
    </recommendedName>
</protein>
<dbReference type="Pfam" id="PF00300">
    <property type="entry name" value="His_Phos_1"/>
    <property type="match status" value="1"/>
</dbReference>
<dbReference type="InterPro" id="IPR029033">
    <property type="entry name" value="His_PPase_superfam"/>
</dbReference>
<dbReference type="AlphaFoldDB" id="A0A381Z5S3"/>
<organism evidence="1">
    <name type="scientific">marine metagenome</name>
    <dbReference type="NCBI Taxonomy" id="408172"/>
    <lineage>
        <taxon>unclassified sequences</taxon>
        <taxon>metagenomes</taxon>
        <taxon>ecological metagenomes</taxon>
    </lineage>
</organism>
<proteinExistence type="predicted"/>